<dbReference type="Pfam" id="PF00293">
    <property type="entry name" value="NUDIX"/>
    <property type="match status" value="1"/>
</dbReference>
<organism evidence="4 5">
    <name type="scientific">Streptomyces cellostaticus</name>
    <dbReference type="NCBI Taxonomy" id="67285"/>
    <lineage>
        <taxon>Bacteria</taxon>
        <taxon>Bacillati</taxon>
        <taxon>Actinomycetota</taxon>
        <taxon>Actinomycetes</taxon>
        <taxon>Kitasatosporales</taxon>
        <taxon>Streptomycetaceae</taxon>
        <taxon>Streptomyces</taxon>
    </lineage>
</organism>
<dbReference type="PROSITE" id="PS51462">
    <property type="entry name" value="NUDIX"/>
    <property type="match status" value="1"/>
</dbReference>
<evidence type="ECO:0000259" key="3">
    <source>
        <dbReference type="PROSITE" id="PS51462"/>
    </source>
</evidence>
<dbReference type="InterPro" id="IPR015797">
    <property type="entry name" value="NUDIX_hydrolase-like_dom_sf"/>
</dbReference>
<dbReference type="InterPro" id="IPR000086">
    <property type="entry name" value="NUDIX_hydrolase_dom"/>
</dbReference>
<feature type="domain" description="Nudix hydrolase" evidence="3">
    <location>
        <begin position="7"/>
        <end position="144"/>
    </location>
</feature>
<comment type="cofactor">
    <cofactor evidence="1">
        <name>Mg(2+)</name>
        <dbReference type="ChEBI" id="CHEBI:18420"/>
    </cofactor>
</comment>
<dbReference type="PANTHER" id="PTHR43046:SF16">
    <property type="entry name" value="ADP-RIBOSE PYROPHOSPHATASE YJHB-RELATED"/>
    <property type="match status" value="1"/>
</dbReference>
<dbReference type="GO" id="GO:0016787">
    <property type="term" value="F:hydrolase activity"/>
    <property type="evidence" value="ECO:0007669"/>
    <property type="project" value="UniProtKB-KW"/>
</dbReference>
<dbReference type="CDD" id="cd04699">
    <property type="entry name" value="NUDIX_MutT_Nudt1"/>
    <property type="match status" value="1"/>
</dbReference>
<comment type="caution">
    <text evidence="4">The sequence shown here is derived from an EMBL/GenBank/DDBJ whole genome shotgun (WGS) entry which is preliminary data.</text>
</comment>
<dbReference type="EMBL" id="LMWL01000072">
    <property type="protein sequence ID" value="KUM91602.1"/>
    <property type="molecule type" value="Genomic_DNA"/>
</dbReference>
<protein>
    <submittedName>
        <fullName evidence="4">NUDIX hydrolase</fullName>
    </submittedName>
</protein>
<keyword evidence="5" id="KW-1185">Reference proteome</keyword>
<dbReference type="AlphaFoldDB" id="A0A101NEE1"/>
<evidence type="ECO:0000256" key="1">
    <source>
        <dbReference type="ARBA" id="ARBA00001946"/>
    </source>
</evidence>
<name>A0A101NEE1_9ACTN</name>
<evidence type="ECO:0000313" key="5">
    <source>
        <dbReference type="Proteomes" id="UP000054241"/>
    </source>
</evidence>
<evidence type="ECO:0000313" key="4">
    <source>
        <dbReference type="EMBL" id="KUM91602.1"/>
    </source>
</evidence>
<accession>A0A101NEE1</accession>
<proteinExistence type="predicted"/>
<keyword evidence="2 4" id="KW-0378">Hydrolase</keyword>
<dbReference type="PANTHER" id="PTHR43046">
    <property type="entry name" value="GDP-MANNOSE MANNOSYL HYDROLASE"/>
    <property type="match status" value="1"/>
</dbReference>
<dbReference type="STRING" id="67285.AQI88_36175"/>
<dbReference type="Proteomes" id="UP000054241">
    <property type="component" value="Unassembled WGS sequence"/>
</dbReference>
<dbReference type="Gene3D" id="3.90.79.10">
    <property type="entry name" value="Nucleoside Triphosphate Pyrophosphohydrolase"/>
    <property type="match status" value="1"/>
</dbReference>
<dbReference type="RefSeq" id="WP_067008076.1">
    <property type="nucleotide sequence ID" value="NZ_BNDU01000006.1"/>
</dbReference>
<sequence>MSYTPPLWPVSVKGVALDAHARVLLLRNERDEWELPGGRLEIGSGDGVQLPDTSPQRALEREIQEETGWDVEAGPLIDGGVWIYQPIPGRRVLIVTYGCNVLTPDRSPVVSHEHKQLGMFSADDVLGLNMPDGYKQAITAWYGRVNTGSAAVDEYERM</sequence>
<evidence type="ECO:0000256" key="2">
    <source>
        <dbReference type="ARBA" id="ARBA00022801"/>
    </source>
</evidence>
<dbReference type="SUPFAM" id="SSF55811">
    <property type="entry name" value="Nudix"/>
    <property type="match status" value="1"/>
</dbReference>
<reference evidence="4 5" key="1">
    <citation type="submission" date="2015-10" db="EMBL/GenBank/DDBJ databases">
        <title>Draft genome sequence of Streptomyces cellostaticus DSM 40189, type strain for the species Streptomyces cellostaticus.</title>
        <authorList>
            <person name="Ruckert C."/>
            <person name="Winkler A."/>
            <person name="Kalinowski J."/>
            <person name="Kampfer P."/>
            <person name="Glaeser S."/>
        </authorList>
    </citation>
    <scope>NUCLEOTIDE SEQUENCE [LARGE SCALE GENOMIC DNA]</scope>
    <source>
        <strain evidence="4 5">DSM 40189</strain>
    </source>
</reference>
<dbReference type="OrthoDB" id="9804442at2"/>
<gene>
    <name evidence="4" type="ORF">AQI88_36175</name>
</gene>